<dbReference type="GO" id="GO:0003676">
    <property type="term" value="F:nucleic acid binding"/>
    <property type="evidence" value="ECO:0007669"/>
    <property type="project" value="InterPro"/>
</dbReference>
<feature type="compositionally biased region" description="Basic and acidic residues" evidence="6">
    <location>
        <begin position="43"/>
        <end position="65"/>
    </location>
</feature>
<evidence type="ECO:0000256" key="3">
    <source>
        <dbReference type="ARBA" id="ARBA00022679"/>
    </source>
</evidence>
<dbReference type="PROSITE" id="PS00092">
    <property type="entry name" value="N6_MTASE"/>
    <property type="match status" value="1"/>
</dbReference>
<evidence type="ECO:0000259" key="7">
    <source>
        <dbReference type="Pfam" id="PF07669"/>
    </source>
</evidence>
<name>V8CMA2_9HELI</name>
<sequence length="707" mass="78853">MKQPKIKVDSNSSSLRALRQQGVAIHKKQKRENADSATAAMDCHADKSARNDRKTTPSKKADSRKAKNVGEQSKDSRILEIESGLCKPRKEIRLECLSTQRGEAIADSSPKAESSKQKPTPKQATSTDILTCLANLSTDEVFTPPHIVNAMLDLLPQELFSDPSATFLDPACKSGVFLREIARRLMLGLEPHFPEPSERIAHILTHQLYGIAITELTALLSRRTLYGSKDVDNHRYSIPKKAGAALPQGGNIYYAPTPHSFKNAKCTYCGASQSQYDRDSTLESYAYAFIHELEPLEEFFTKAKAHSPVIANEVKQSTNPRKVDCHAANAARNDSKTSPSVIARLPQGSRGNPYARNDKQSHPQGVPMSFSVIIGNPPYQLSDGGAGASAKPLYNRFIDRAKELNPKHIVMIIPARWYSGGKGLDDFRASMLNDSRLVELHDFPNASDCFPDNEIKGGVCYFRWDSAKEDSQRLLSDRGGQLLTAAKPHKCKIYTHANGRVISYAERPLLEQGLDTFIRYNEAISILHKVRKHNETTLDSVVSSRKPFGMPTNFSDYRSSLTPAHTIKLYRFGGIGYVESKHITQNTQWIKKHKVLAPEAIGDGGKTAIDEIKPIYAEPNAVCTETYIVLGVFDTESEAQNLISYIRTKLFRFLVSLKKNTQHTSKKEYALVPLQDFSQAWSDELLYKKYGLSDDEIAYIESRIKGM</sequence>
<dbReference type="SUPFAM" id="SSF53335">
    <property type="entry name" value="S-adenosyl-L-methionine-dependent methyltransferases"/>
    <property type="match status" value="1"/>
</dbReference>
<evidence type="ECO:0000256" key="6">
    <source>
        <dbReference type="SAM" id="MobiDB-lite"/>
    </source>
</evidence>
<dbReference type="PRINTS" id="PR00507">
    <property type="entry name" value="N12N6MTFRASE"/>
</dbReference>
<evidence type="ECO:0000256" key="4">
    <source>
        <dbReference type="ARBA" id="ARBA00022691"/>
    </source>
</evidence>
<evidence type="ECO:0000256" key="1">
    <source>
        <dbReference type="ARBA" id="ARBA00011900"/>
    </source>
</evidence>
<dbReference type="EC" id="2.1.1.72" evidence="1"/>
<dbReference type="STRING" id="1357399.HMPREF2087_00810"/>
<dbReference type="Proteomes" id="UP000018688">
    <property type="component" value="Unassembled WGS sequence"/>
</dbReference>
<dbReference type="AlphaFoldDB" id="V8CMA2"/>
<keyword evidence="2" id="KW-0489">Methyltransferase</keyword>
<evidence type="ECO:0000313" key="9">
    <source>
        <dbReference type="Proteomes" id="UP000018688"/>
    </source>
</evidence>
<feature type="domain" description="Type II methyltransferase M.TaqI-like" evidence="7">
    <location>
        <begin position="206"/>
        <end position="450"/>
    </location>
</feature>
<dbReference type="GO" id="GO:0006304">
    <property type="term" value="P:DNA modification"/>
    <property type="evidence" value="ECO:0007669"/>
    <property type="project" value="InterPro"/>
</dbReference>
<dbReference type="REBASE" id="94957">
    <property type="entry name" value="Hca12740ORF810P"/>
</dbReference>
<dbReference type="OrthoDB" id="9807210at2"/>
<evidence type="ECO:0000313" key="8">
    <source>
        <dbReference type="EMBL" id="ETD27886.1"/>
    </source>
</evidence>
<reference evidence="8 9" key="1">
    <citation type="submission" date="2013-10" db="EMBL/GenBank/DDBJ databases">
        <title>The Genome Sequence of Helicobacter canis NCTC 12740.</title>
        <authorList>
            <consortium name="The Broad Institute Genomics Platform"/>
            <person name="Earl A."/>
            <person name="Fox J.G."/>
            <person name="Shen Z."/>
            <person name="Young S.K."/>
            <person name="Zeng Q."/>
            <person name="Gargeya S."/>
            <person name="Fitzgerald M."/>
            <person name="Abouelleil A."/>
            <person name="Alvarado L."/>
            <person name="Chapman S.B."/>
            <person name="Gainer-Dewar J."/>
            <person name="Goldberg J."/>
            <person name="Griggs A."/>
            <person name="Gujja S."/>
            <person name="Hansen M."/>
            <person name="Howarth C."/>
            <person name="Imamovic A."/>
            <person name="Ireland A."/>
            <person name="Larimer J."/>
            <person name="McCowan C."/>
            <person name="Murphy C."/>
            <person name="Pearson M."/>
            <person name="Poon T.W."/>
            <person name="Priest M."/>
            <person name="Roberts A."/>
            <person name="Saif S."/>
            <person name="Shea T."/>
            <person name="Sykes S."/>
            <person name="Wortman J."/>
            <person name="Nusbaum C."/>
            <person name="Birren B."/>
        </authorList>
    </citation>
    <scope>NUCLEOTIDE SEQUENCE [LARGE SCALE GENOMIC DNA]</scope>
    <source>
        <strain evidence="8 9">NCTC 12740</strain>
    </source>
</reference>
<gene>
    <name evidence="8" type="ORF">HMPREF2087_00810</name>
</gene>
<dbReference type="GO" id="GO:0032259">
    <property type="term" value="P:methylation"/>
    <property type="evidence" value="ECO:0007669"/>
    <property type="project" value="UniProtKB-KW"/>
</dbReference>
<dbReference type="PATRIC" id="fig|1357399.3.peg.849"/>
<dbReference type="EMBL" id="AZJJ01000001">
    <property type="protein sequence ID" value="ETD27886.1"/>
    <property type="molecule type" value="Genomic_DNA"/>
</dbReference>
<organism evidence="8 9">
    <name type="scientific">Helicobacter canis NCTC 12740</name>
    <dbReference type="NCBI Taxonomy" id="1357399"/>
    <lineage>
        <taxon>Bacteria</taxon>
        <taxon>Pseudomonadati</taxon>
        <taxon>Campylobacterota</taxon>
        <taxon>Epsilonproteobacteria</taxon>
        <taxon>Campylobacterales</taxon>
        <taxon>Helicobacteraceae</taxon>
        <taxon>Helicobacter</taxon>
    </lineage>
</organism>
<proteinExistence type="predicted"/>
<keyword evidence="9" id="KW-1185">Reference proteome</keyword>
<dbReference type="InterPro" id="IPR011639">
    <property type="entry name" value="MethylTrfase_TaqI-like_dom"/>
</dbReference>
<keyword evidence="3" id="KW-0808">Transferase</keyword>
<dbReference type="HOGENOM" id="CLU_024181_1_0_7"/>
<dbReference type="InterPro" id="IPR050953">
    <property type="entry name" value="N4_N6_ade-DNA_methylase"/>
</dbReference>
<feature type="region of interest" description="Disordered" evidence="6">
    <location>
        <begin position="103"/>
        <end position="125"/>
    </location>
</feature>
<dbReference type="PANTHER" id="PTHR33841:SF1">
    <property type="entry name" value="DNA METHYLTRANSFERASE A"/>
    <property type="match status" value="1"/>
</dbReference>
<comment type="caution">
    <text evidence="8">The sequence shown here is derived from an EMBL/GenBank/DDBJ whole genome shotgun (WGS) entry which is preliminary data.</text>
</comment>
<accession>V8CMA2</accession>
<feature type="region of interest" description="Disordered" evidence="6">
    <location>
        <begin position="330"/>
        <end position="365"/>
    </location>
</feature>
<dbReference type="Pfam" id="PF07669">
    <property type="entry name" value="Eco57I"/>
    <property type="match status" value="1"/>
</dbReference>
<dbReference type="PANTHER" id="PTHR33841">
    <property type="entry name" value="DNA METHYLTRANSFERASE YEEA-RELATED"/>
    <property type="match status" value="1"/>
</dbReference>
<feature type="region of interest" description="Disordered" evidence="6">
    <location>
        <begin position="1"/>
        <end position="74"/>
    </location>
</feature>
<dbReference type="GO" id="GO:0009007">
    <property type="term" value="F:site-specific DNA-methyltransferase (adenine-specific) activity"/>
    <property type="evidence" value="ECO:0007669"/>
    <property type="project" value="UniProtKB-EC"/>
</dbReference>
<dbReference type="RefSeq" id="WP_023929741.1">
    <property type="nucleotide sequence ID" value="NZ_KI669458.1"/>
</dbReference>
<keyword evidence="4" id="KW-0949">S-adenosyl-L-methionine</keyword>
<evidence type="ECO:0000256" key="2">
    <source>
        <dbReference type="ARBA" id="ARBA00022603"/>
    </source>
</evidence>
<evidence type="ECO:0000256" key="5">
    <source>
        <dbReference type="ARBA" id="ARBA00047942"/>
    </source>
</evidence>
<dbReference type="InterPro" id="IPR029063">
    <property type="entry name" value="SAM-dependent_MTases_sf"/>
</dbReference>
<dbReference type="eggNOG" id="COG0286">
    <property type="taxonomic scope" value="Bacteria"/>
</dbReference>
<comment type="catalytic activity">
    <reaction evidence="5">
        <text>a 2'-deoxyadenosine in DNA + S-adenosyl-L-methionine = an N(6)-methyl-2'-deoxyadenosine in DNA + S-adenosyl-L-homocysteine + H(+)</text>
        <dbReference type="Rhea" id="RHEA:15197"/>
        <dbReference type="Rhea" id="RHEA-COMP:12418"/>
        <dbReference type="Rhea" id="RHEA-COMP:12419"/>
        <dbReference type="ChEBI" id="CHEBI:15378"/>
        <dbReference type="ChEBI" id="CHEBI:57856"/>
        <dbReference type="ChEBI" id="CHEBI:59789"/>
        <dbReference type="ChEBI" id="CHEBI:90615"/>
        <dbReference type="ChEBI" id="CHEBI:90616"/>
        <dbReference type="EC" id="2.1.1.72"/>
    </reaction>
</comment>
<dbReference type="InterPro" id="IPR002052">
    <property type="entry name" value="DNA_methylase_N6_adenine_CS"/>
</dbReference>
<protein>
    <recommendedName>
        <fullName evidence="1">site-specific DNA-methyltransferase (adenine-specific)</fullName>
        <ecNumber evidence="1">2.1.1.72</ecNumber>
    </recommendedName>
</protein>
<dbReference type="Gene3D" id="3.40.50.150">
    <property type="entry name" value="Vaccinia Virus protein VP39"/>
    <property type="match status" value="1"/>
</dbReference>